<dbReference type="PANTHER" id="PTHR46383">
    <property type="entry name" value="ASPARTATE AMINOTRANSFERASE"/>
    <property type="match status" value="1"/>
</dbReference>
<dbReference type="InterPro" id="IPR015424">
    <property type="entry name" value="PyrdxlP-dep_Trfase"/>
</dbReference>
<evidence type="ECO:0000256" key="4">
    <source>
        <dbReference type="ARBA" id="ARBA00022576"/>
    </source>
</evidence>
<comment type="similarity">
    <text evidence="2">Belongs to the class-I pyridoxal-phosphate-dependent aminotransferase family.</text>
</comment>
<dbReference type="GO" id="GO:0008483">
    <property type="term" value="F:transaminase activity"/>
    <property type="evidence" value="ECO:0007669"/>
    <property type="project" value="UniProtKB-KW"/>
</dbReference>
<comment type="cofactor">
    <cofactor evidence="1">
        <name>pyridoxal 5'-phosphate</name>
        <dbReference type="ChEBI" id="CHEBI:597326"/>
    </cofactor>
</comment>
<keyword evidence="5 8" id="KW-0808">Transferase</keyword>
<accession>A0A1I5BVN2</accession>
<dbReference type="GO" id="GO:0006520">
    <property type="term" value="P:amino acid metabolic process"/>
    <property type="evidence" value="ECO:0007669"/>
    <property type="project" value="InterPro"/>
</dbReference>
<reference evidence="9" key="1">
    <citation type="submission" date="2016-10" db="EMBL/GenBank/DDBJ databases">
        <authorList>
            <person name="Varghese N."/>
            <person name="Submissions S."/>
        </authorList>
    </citation>
    <scope>NUCLEOTIDE SEQUENCE [LARGE SCALE GENOMIC DNA]</scope>
    <source>
        <strain evidence="9">DSM 6150</strain>
    </source>
</reference>
<dbReference type="SUPFAM" id="SSF53383">
    <property type="entry name" value="PLP-dependent transferases"/>
    <property type="match status" value="1"/>
</dbReference>
<sequence>MMTPAARIAQIEPFHVMRILEEAKQMEAAGRELIHLEVGEPDFPTPPLVIEAGMRALAERRTFYTGAAGLPQLREAIAGFYRDRFGVTVDPARIIVTPGASGALQLILALLVGRDDEVLLTDPGYPCNRHLVSLFEGRPVNIPVGADTRFQLTPADIAKHWSEKTVAALVASPANPTGTVLELAEISALATACSQRGGALIVDEIYQGLVYGRAHETALSVADDIFVVNSFSKFFQMTGWRLGWLVAPEEHIPALEKLAQNLFLAAPTPAQYAALAAFHPETLALLEERRQTLDSRRQYLSGLLIQQGFVLPAQAEGAFYLWADTHKLTDNAPLLAERLLREQAVAVTPGLDFGVSDARNRFLRFAYTQDLTALEQASTRISALLETHCD</sequence>
<dbReference type="EMBL" id="FOVE01000017">
    <property type="protein sequence ID" value="SFN78411.1"/>
    <property type="molecule type" value="Genomic_DNA"/>
</dbReference>
<evidence type="ECO:0000256" key="3">
    <source>
        <dbReference type="ARBA" id="ARBA00021531"/>
    </source>
</evidence>
<dbReference type="Pfam" id="PF00155">
    <property type="entry name" value="Aminotran_1_2"/>
    <property type="match status" value="1"/>
</dbReference>
<dbReference type="Gene3D" id="3.40.640.10">
    <property type="entry name" value="Type I PLP-dependent aspartate aminotransferase-like (Major domain)"/>
    <property type="match status" value="1"/>
</dbReference>
<dbReference type="CDD" id="cd00609">
    <property type="entry name" value="AAT_like"/>
    <property type="match status" value="1"/>
</dbReference>
<dbReference type="InterPro" id="IPR050596">
    <property type="entry name" value="AspAT/PAT-like"/>
</dbReference>
<evidence type="ECO:0000256" key="5">
    <source>
        <dbReference type="ARBA" id="ARBA00022679"/>
    </source>
</evidence>
<dbReference type="NCBIfam" id="NF006514">
    <property type="entry name" value="PRK08960.1"/>
    <property type="match status" value="1"/>
</dbReference>
<evidence type="ECO:0000313" key="8">
    <source>
        <dbReference type="EMBL" id="SFN78411.1"/>
    </source>
</evidence>
<evidence type="ECO:0000313" key="9">
    <source>
        <dbReference type="Proteomes" id="UP000242869"/>
    </source>
</evidence>
<evidence type="ECO:0000256" key="6">
    <source>
        <dbReference type="ARBA" id="ARBA00022898"/>
    </source>
</evidence>
<feature type="domain" description="Aminotransferase class I/classII large" evidence="7">
    <location>
        <begin position="32"/>
        <end position="379"/>
    </location>
</feature>
<dbReference type="GO" id="GO:0030170">
    <property type="term" value="F:pyridoxal phosphate binding"/>
    <property type="evidence" value="ECO:0007669"/>
    <property type="project" value="InterPro"/>
</dbReference>
<proteinExistence type="inferred from homology"/>
<evidence type="ECO:0000256" key="1">
    <source>
        <dbReference type="ARBA" id="ARBA00001933"/>
    </source>
</evidence>
<dbReference type="OrthoDB" id="9803354at2"/>
<evidence type="ECO:0000259" key="7">
    <source>
        <dbReference type="Pfam" id="PF00155"/>
    </source>
</evidence>
<gene>
    <name evidence="8" type="ORF">SAMN05660284_02252</name>
</gene>
<dbReference type="InterPro" id="IPR004839">
    <property type="entry name" value="Aminotransferase_I/II_large"/>
</dbReference>
<organism evidence="8 9">
    <name type="scientific">Formivibrio citricus</name>
    <dbReference type="NCBI Taxonomy" id="83765"/>
    <lineage>
        <taxon>Bacteria</taxon>
        <taxon>Pseudomonadati</taxon>
        <taxon>Pseudomonadota</taxon>
        <taxon>Betaproteobacteria</taxon>
        <taxon>Neisseriales</taxon>
        <taxon>Chitinibacteraceae</taxon>
        <taxon>Formivibrio</taxon>
    </lineage>
</organism>
<keyword evidence="9" id="KW-1185">Reference proteome</keyword>
<evidence type="ECO:0000256" key="2">
    <source>
        <dbReference type="ARBA" id="ARBA00007441"/>
    </source>
</evidence>
<dbReference type="AlphaFoldDB" id="A0A1I5BVN2"/>
<dbReference type="STRING" id="83765.SAMN05660284_02252"/>
<name>A0A1I5BVN2_9NEIS</name>
<protein>
    <recommendedName>
        <fullName evidence="3">Putative 8-amino-7-oxononanoate synthase</fullName>
    </recommendedName>
</protein>
<dbReference type="Proteomes" id="UP000242869">
    <property type="component" value="Unassembled WGS sequence"/>
</dbReference>
<dbReference type="InterPro" id="IPR015421">
    <property type="entry name" value="PyrdxlP-dep_Trfase_major"/>
</dbReference>
<keyword evidence="4 8" id="KW-0032">Aminotransferase</keyword>
<dbReference type="PANTHER" id="PTHR46383:SF2">
    <property type="entry name" value="AMINOTRANSFERASE"/>
    <property type="match status" value="1"/>
</dbReference>
<keyword evidence="6" id="KW-0663">Pyridoxal phosphate</keyword>